<evidence type="ECO:0000313" key="2">
    <source>
        <dbReference type="Proteomes" id="UP000250235"/>
    </source>
</evidence>
<dbReference type="AlphaFoldDB" id="A0A2Z7CVI6"/>
<dbReference type="Proteomes" id="UP000250235">
    <property type="component" value="Unassembled WGS sequence"/>
</dbReference>
<name>A0A2Z7CVI6_9LAMI</name>
<keyword evidence="2" id="KW-1185">Reference proteome</keyword>
<reference evidence="1 2" key="1">
    <citation type="journal article" date="2015" name="Proc. Natl. Acad. Sci. U.S.A.">
        <title>The resurrection genome of Boea hygrometrica: A blueprint for survival of dehydration.</title>
        <authorList>
            <person name="Xiao L."/>
            <person name="Yang G."/>
            <person name="Zhang L."/>
            <person name="Yang X."/>
            <person name="Zhao S."/>
            <person name="Ji Z."/>
            <person name="Zhou Q."/>
            <person name="Hu M."/>
            <person name="Wang Y."/>
            <person name="Chen M."/>
            <person name="Xu Y."/>
            <person name="Jin H."/>
            <person name="Xiao X."/>
            <person name="Hu G."/>
            <person name="Bao F."/>
            <person name="Hu Y."/>
            <person name="Wan P."/>
            <person name="Li L."/>
            <person name="Deng X."/>
            <person name="Kuang T."/>
            <person name="Xiang C."/>
            <person name="Zhu J.K."/>
            <person name="Oliver M.J."/>
            <person name="He Y."/>
        </authorList>
    </citation>
    <scope>NUCLEOTIDE SEQUENCE [LARGE SCALE GENOMIC DNA]</scope>
    <source>
        <strain evidence="2">cv. XS01</strain>
    </source>
</reference>
<gene>
    <name evidence="1" type="ORF">F511_09871</name>
</gene>
<proteinExistence type="predicted"/>
<protein>
    <submittedName>
        <fullName evidence="1">NADH dehydrogenase 1 alpha subcomplex assembly factor</fullName>
    </submittedName>
</protein>
<evidence type="ECO:0000313" key="1">
    <source>
        <dbReference type="EMBL" id="KZV50813.1"/>
    </source>
</evidence>
<organism evidence="1 2">
    <name type="scientific">Dorcoceras hygrometricum</name>
    <dbReference type="NCBI Taxonomy" id="472368"/>
    <lineage>
        <taxon>Eukaryota</taxon>
        <taxon>Viridiplantae</taxon>
        <taxon>Streptophyta</taxon>
        <taxon>Embryophyta</taxon>
        <taxon>Tracheophyta</taxon>
        <taxon>Spermatophyta</taxon>
        <taxon>Magnoliopsida</taxon>
        <taxon>eudicotyledons</taxon>
        <taxon>Gunneridae</taxon>
        <taxon>Pentapetalae</taxon>
        <taxon>asterids</taxon>
        <taxon>lamiids</taxon>
        <taxon>Lamiales</taxon>
        <taxon>Gesneriaceae</taxon>
        <taxon>Didymocarpoideae</taxon>
        <taxon>Trichosporeae</taxon>
        <taxon>Loxocarpinae</taxon>
        <taxon>Dorcoceras</taxon>
    </lineage>
</organism>
<sequence length="133" mass="15022">MGQSSENDKLEGIYKIKYKFQDLPLLSKGLAGLRLTPSIRNEVVDLQLNLRFSRIIQDGGLFQSQLINIEDGVAGSSSLPDLLLQSEWSRNGLSLRLPIASSPFRSTVDPSVQRFGLLWKLYMKAQKRRTLPF</sequence>
<dbReference type="EMBL" id="KQ992331">
    <property type="protein sequence ID" value="KZV50813.1"/>
    <property type="molecule type" value="Genomic_DNA"/>
</dbReference>
<accession>A0A2Z7CVI6</accession>